<evidence type="ECO:0000313" key="1">
    <source>
        <dbReference type="EMBL" id="QKU33473.1"/>
    </source>
</evidence>
<organism evidence="1">
    <name type="scientific">Tupanvirus deep ocean</name>
    <dbReference type="NCBI Taxonomy" id="2126984"/>
    <lineage>
        <taxon>Viruses</taxon>
        <taxon>Varidnaviria</taxon>
        <taxon>Bamfordvirae</taxon>
        <taxon>Nucleocytoviricota</taxon>
        <taxon>Megaviricetes</taxon>
        <taxon>Imitervirales</taxon>
        <taxon>Mimiviridae</taxon>
        <taxon>Megamimivirinae</taxon>
        <taxon>Tupanvirus</taxon>
        <taxon>Tupanvirus altamarinense</taxon>
    </lineage>
</organism>
<dbReference type="GeneID" id="80516764"/>
<sequence>MLSIQQNISINLIGDFYKKIDILIFRVVHIFFDNINRKTRMSSTKNLVCYKCGRNISSGVEGNDFHILRFCYCDRCVNPNKYVTRRSKIFNSTSHQDLRATSVPLKDKVSMDDLETNFVSKKKPKKMYWAKFSNSFSNSFSIRGKERKTMPLPY</sequence>
<proteinExistence type="predicted"/>
<dbReference type="EMBL" id="MF405918">
    <property type="protein sequence ID" value="QKU33473.1"/>
    <property type="molecule type" value="Genomic_DNA"/>
</dbReference>
<dbReference type="RefSeq" id="YP_010780073.1">
    <property type="nucleotide sequence ID" value="NC_075038.1"/>
</dbReference>
<name>A0A6N1NMY8_9VIRU</name>
<dbReference type="KEGG" id="vg:80516764"/>
<reference evidence="1" key="2">
    <citation type="journal article" date="2018" name="Nat. Commun.">
        <title>Tailed giant Tupanvirus possesses the most complete translational apparatus of the known virosphere.</title>
        <authorList>
            <person name="Abrahao J."/>
            <person name="Silva L."/>
            <person name="Silva L.S."/>
            <person name="Khalil J.Y.B."/>
            <person name="Rodrigues R."/>
            <person name="Arantes T."/>
            <person name="Assis F."/>
            <person name="Boratto P."/>
            <person name="Andrade M."/>
            <person name="Kroon E.G."/>
            <person name="Ribeiro B."/>
            <person name="Bergier I."/>
            <person name="Seligmann H."/>
            <person name="Ghigo E."/>
            <person name="Colson P."/>
            <person name="Levasseur A."/>
            <person name="Kroemer G."/>
            <person name="Raoult D."/>
            <person name="La Scola B."/>
        </authorList>
    </citation>
    <scope>NUCLEOTIDE SEQUENCE [LARGE SCALE GENOMIC DNA]</scope>
    <source>
        <strain evidence="1">Deep ocean</strain>
    </source>
</reference>
<protein>
    <submittedName>
        <fullName evidence="1">Putative ORFan</fullName>
    </submittedName>
</protein>
<accession>A0A6N1NMY8</accession>
<reference evidence="1" key="1">
    <citation type="submission" date="2017-06" db="EMBL/GenBank/DDBJ databases">
        <authorList>
            <person name="Assis F.L."/>
            <person name="Abrahao J.S."/>
            <person name="Silva L."/>
            <person name="Khalil J.B."/>
            <person name="Rodrigues R."/>
            <person name="Silva L.S."/>
            <person name="Boratto P."/>
            <person name="Andrade M."/>
            <person name="Kroon E.G."/>
            <person name="Ribeiro B."/>
            <person name="Bergier I."/>
            <person name="Seligmann H."/>
            <person name="Ghigo E."/>
            <person name="Colson P."/>
            <person name="Levasseur A."/>
            <person name="Raoult D."/>
            <person name="Scola B.L."/>
        </authorList>
    </citation>
    <scope>NUCLEOTIDE SEQUENCE</scope>
    <source>
        <strain evidence="1">Deep ocean</strain>
    </source>
</reference>